<evidence type="ECO:0000313" key="2">
    <source>
        <dbReference type="Proteomes" id="UP000070255"/>
    </source>
</evidence>
<dbReference type="EMBL" id="LNJQ01000001">
    <property type="protein sequence ID" value="KWZ42813.1"/>
    <property type="molecule type" value="Genomic_DNA"/>
</dbReference>
<protein>
    <submittedName>
        <fullName evidence="1">Uncharacterized protein</fullName>
    </submittedName>
</protein>
<dbReference type="RefSeq" id="WP_060821741.1">
    <property type="nucleotide sequence ID" value="NZ_LNJQ01000001.1"/>
</dbReference>
<comment type="caution">
    <text evidence="1">The sequence shown here is derived from an EMBL/GenBank/DDBJ whole genome shotgun (WGS) entry which is preliminary data.</text>
</comment>
<keyword evidence="2" id="KW-1185">Reference proteome</keyword>
<evidence type="ECO:0000313" key="1">
    <source>
        <dbReference type="EMBL" id="KWZ42813.1"/>
    </source>
</evidence>
<gene>
    <name evidence="1" type="ORF">WS72_08020</name>
</gene>
<proteinExistence type="predicted"/>
<name>A0ABR5TCW3_9BURK</name>
<reference evidence="1 2" key="1">
    <citation type="submission" date="2015-11" db="EMBL/GenBank/DDBJ databases">
        <authorList>
            <person name="Sahl J."/>
            <person name="Wagner D."/>
            <person name="Keim P."/>
        </authorList>
    </citation>
    <scope>NUCLEOTIDE SEQUENCE [LARGE SCALE GENOMIC DNA]</scope>
    <source>
        <strain evidence="1 2">BDU18</strain>
    </source>
</reference>
<organism evidence="1 2">
    <name type="scientific">Burkholderia savannae</name>
    <dbReference type="NCBI Taxonomy" id="1637837"/>
    <lineage>
        <taxon>Bacteria</taxon>
        <taxon>Pseudomonadati</taxon>
        <taxon>Pseudomonadota</taxon>
        <taxon>Betaproteobacteria</taxon>
        <taxon>Burkholderiales</taxon>
        <taxon>Burkholderiaceae</taxon>
        <taxon>Burkholderia</taxon>
        <taxon>pseudomallei group</taxon>
    </lineage>
</organism>
<accession>A0ABR5TCW3</accession>
<dbReference type="Proteomes" id="UP000070255">
    <property type="component" value="Unassembled WGS sequence"/>
</dbReference>
<sequence>MAKDVPRALAPTSATFLDARFRSRVVVFPDGSVLHVVNGEAVAKTAAHVEYLDAHPDFEQLEGRV</sequence>